<evidence type="ECO:0000256" key="1">
    <source>
        <dbReference type="ARBA" id="ARBA00001947"/>
    </source>
</evidence>
<accession>A0ABX1J6S6</accession>
<dbReference type="PANTHER" id="PTHR42978">
    <property type="entry name" value="QUORUM-QUENCHING LACTONASE YTNP-RELATED-RELATED"/>
    <property type="match status" value="1"/>
</dbReference>
<comment type="similarity">
    <text evidence="2">Belongs to the metallo-beta-lactamase superfamily.</text>
</comment>
<keyword evidence="4" id="KW-0378">Hydrolase</keyword>
<evidence type="ECO:0000256" key="3">
    <source>
        <dbReference type="ARBA" id="ARBA00022723"/>
    </source>
</evidence>
<dbReference type="SMART" id="SM00849">
    <property type="entry name" value="Lactamase_B"/>
    <property type="match status" value="1"/>
</dbReference>
<comment type="caution">
    <text evidence="7">The sequence shown here is derived from an EMBL/GenBank/DDBJ whole genome shotgun (WGS) entry which is preliminary data.</text>
</comment>
<reference evidence="7 8" key="1">
    <citation type="submission" date="2020-04" db="EMBL/GenBank/DDBJ databases">
        <title>Novel species.</title>
        <authorList>
            <person name="Teo W.F.A."/>
            <person name="Lipun K."/>
            <person name="Srisuk N."/>
            <person name="Duangmal K."/>
        </authorList>
    </citation>
    <scope>NUCLEOTIDE SEQUENCE [LARGE SCALE GENOMIC DNA]</scope>
    <source>
        <strain evidence="7 8">K13G38</strain>
    </source>
</reference>
<evidence type="ECO:0000256" key="2">
    <source>
        <dbReference type="ARBA" id="ARBA00007749"/>
    </source>
</evidence>
<evidence type="ECO:0000313" key="8">
    <source>
        <dbReference type="Proteomes" id="UP000715441"/>
    </source>
</evidence>
<evidence type="ECO:0000259" key="6">
    <source>
        <dbReference type="SMART" id="SM00849"/>
    </source>
</evidence>
<evidence type="ECO:0000256" key="5">
    <source>
        <dbReference type="ARBA" id="ARBA00022833"/>
    </source>
</evidence>
<dbReference type="InterPro" id="IPR001279">
    <property type="entry name" value="Metallo-B-lactamas"/>
</dbReference>
<organism evidence="7 8">
    <name type="scientific">Amycolatopsis acididurans</name>
    <dbReference type="NCBI Taxonomy" id="2724524"/>
    <lineage>
        <taxon>Bacteria</taxon>
        <taxon>Bacillati</taxon>
        <taxon>Actinomycetota</taxon>
        <taxon>Actinomycetes</taxon>
        <taxon>Pseudonocardiales</taxon>
        <taxon>Pseudonocardiaceae</taxon>
        <taxon>Amycolatopsis</taxon>
    </lineage>
</organism>
<dbReference type="Proteomes" id="UP000715441">
    <property type="component" value="Unassembled WGS sequence"/>
</dbReference>
<dbReference type="EMBL" id="JAAXLS010000015">
    <property type="protein sequence ID" value="NKQ55497.1"/>
    <property type="molecule type" value="Genomic_DNA"/>
</dbReference>
<dbReference type="InterPro" id="IPR051013">
    <property type="entry name" value="MBL_superfamily_lactonases"/>
</dbReference>
<keyword evidence="8" id="KW-1185">Reference proteome</keyword>
<proteinExistence type="inferred from homology"/>
<evidence type="ECO:0000256" key="4">
    <source>
        <dbReference type="ARBA" id="ARBA00022801"/>
    </source>
</evidence>
<gene>
    <name evidence="7" type="ORF">HFP15_21670</name>
</gene>
<dbReference type="InterPro" id="IPR036866">
    <property type="entry name" value="RibonucZ/Hydroxyglut_hydro"/>
</dbReference>
<dbReference type="PANTHER" id="PTHR42978:SF7">
    <property type="entry name" value="METALLO-HYDROLASE RV2300C-RELATED"/>
    <property type="match status" value="1"/>
</dbReference>
<evidence type="ECO:0000313" key="7">
    <source>
        <dbReference type="EMBL" id="NKQ55497.1"/>
    </source>
</evidence>
<protein>
    <submittedName>
        <fullName evidence="7">N-acyl homoserine lactonase family protein</fullName>
    </submittedName>
</protein>
<dbReference type="Pfam" id="PF00753">
    <property type="entry name" value="Lactamase_B"/>
    <property type="match status" value="1"/>
</dbReference>
<keyword evidence="5" id="KW-0862">Zinc</keyword>
<comment type="cofactor">
    <cofactor evidence="1">
        <name>Zn(2+)</name>
        <dbReference type="ChEBI" id="CHEBI:29105"/>
    </cofactor>
</comment>
<feature type="domain" description="Metallo-beta-lactamase" evidence="6">
    <location>
        <begin position="37"/>
        <end position="238"/>
    </location>
</feature>
<dbReference type="CDD" id="cd07729">
    <property type="entry name" value="AHL_lactonase_MBL-fold"/>
    <property type="match status" value="1"/>
</dbReference>
<name>A0ABX1J6S6_9PSEU</name>
<keyword evidence="3" id="KW-0479">Metal-binding</keyword>
<dbReference type="Gene3D" id="3.60.15.10">
    <property type="entry name" value="Ribonuclease Z/Hydroxyacylglutathione hydrolase-like"/>
    <property type="match status" value="1"/>
</dbReference>
<dbReference type="RefSeq" id="WP_168518514.1">
    <property type="nucleotide sequence ID" value="NZ_JAAXLS010000015.1"/>
</dbReference>
<dbReference type="SUPFAM" id="SSF56281">
    <property type="entry name" value="Metallo-hydrolase/oxidoreductase"/>
    <property type="match status" value="1"/>
</dbReference>
<sequence>MTQDGYQVFAIRHGHVHRTVADNFAGGCPDDRPMPMDYFIWVAANERRTIVIDTGFGAGEAARRGRSVTRSVADGLRAIGVDHAIVTDVILTHLHWDHAGNLDLFGAARFHLSEQELRFAAGAAMTDPGRSLGYAGSDVADAVRLVHEGRVRFAGEDEELFPGISVHLVGGHTAGTQVVRIATRRGPIVLASDAAHFYANMSQMRVFPVTDDPDKLLNVYTQQLPALVQSTIDIIPGHDPLVLERYRPAGVELRGWVARLDQPFDETVR</sequence>